<dbReference type="InterPro" id="IPR013324">
    <property type="entry name" value="RNA_pol_sigma_r3/r4-like"/>
</dbReference>
<comment type="similarity">
    <text evidence="1">Belongs to the sigma-70 factor family. ECF subfamily.</text>
</comment>
<keyword evidence="4" id="KW-0238">DNA-binding</keyword>
<proteinExistence type="inferred from homology"/>
<dbReference type="Pfam" id="PF04542">
    <property type="entry name" value="Sigma70_r2"/>
    <property type="match status" value="1"/>
</dbReference>
<dbReference type="InterPro" id="IPR036388">
    <property type="entry name" value="WH-like_DNA-bd_sf"/>
</dbReference>
<dbReference type="Gene3D" id="1.10.10.10">
    <property type="entry name" value="Winged helix-like DNA-binding domain superfamily/Winged helix DNA-binding domain"/>
    <property type="match status" value="1"/>
</dbReference>
<keyword evidence="5" id="KW-0804">Transcription</keyword>
<dbReference type="InterPro" id="IPR013249">
    <property type="entry name" value="RNA_pol_sigma70_r4_t2"/>
</dbReference>
<evidence type="ECO:0000256" key="2">
    <source>
        <dbReference type="ARBA" id="ARBA00023015"/>
    </source>
</evidence>
<evidence type="ECO:0000256" key="1">
    <source>
        <dbReference type="ARBA" id="ARBA00010641"/>
    </source>
</evidence>
<keyword evidence="3" id="KW-0731">Sigma factor</keyword>
<gene>
    <name evidence="8" type="ORF">IAC35_07420</name>
</gene>
<dbReference type="Gene3D" id="1.10.1740.10">
    <property type="match status" value="1"/>
</dbReference>
<dbReference type="InterPro" id="IPR013325">
    <property type="entry name" value="RNA_pol_sigma_r2"/>
</dbReference>
<evidence type="ECO:0000256" key="4">
    <source>
        <dbReference type="ARBA" id="ARBA00023125"/>
    </source>
</evidence>
<protein>
    <submittedName>
        <fullName evidence="8">Sigma-70 family RNA polymerase sigma factor</fullName>
    </submittedName>
</protein>
<feature type="domain" description="RNA polymerase sigma factor 70 region 4 type 2" evidence="7">
    <location>
        <begin position="104"/>
        <end position="156"/>
    </location>
</feature>
<evidence type="ECO:0000313" key="9">
    <source>
        <dbReference type="Proteomes" id="UP000886881"/>
    </source>
</evidence>
<organism evidence="8 9">
    <name type="scientific">Candidatus Cryptobacteroides merdipullorum</name>
    <dbReference type="NCBI Taxonomy" id="2840771"/>
    <lineage>
        <taxon>Bacteria</taxon>
        <taxon>Pseudomonadati</taxon>
        <taxon>Bacteroidota</taxon>
        <taxon>Bacteroidia</taxon>
        <taxon>Bacteroidales</taxon>
        <taxon>Candidatus Cryptobacteroides</taxon>
    </lineage>
</organism>
<feature type="domain" description="RNA polymerase sigma-70 region 2" evidence="6">
    <location>
        <begin position="16"/>
        <end position="75"/>
    </location>
</feature>
<dbReference type="GO" id="GO:0006352">
    <property type="term" value="P:DNA-templated transcription initiation"/>
    <property type="evidence" value="ECO:0007669"/>
    <property type="project" value="InterPro"/>
</dbReference>
<dbReference type="NCBIfam" id="TIGR02937">
    <property type="entry name" value="sigma70-ECF"/>
    <property type="match status" value="1"/>
</dbReference>
<reference evidence="8" key="1">
    <citation type="submission" date="2020-10" db="EMBL/GenBank/DDBJ databases">
        <authorList>
            <person name="Gilroy R."/>
        </authorList>
    </citation>
    <scope>NUCLEOTIDE SEQUENCE</scope>
    <source>
        <strain evidence="8">ChiHecec2B26-709</strain>
    </source>
</reference>
<keyword evidence="2" id="KW-0805">Transcription regulation</keyword>
<evidence type="ECO:0000256" key="3">
    <source>
        <dbReference type="ARBA" id="ARBA00023082"/>
    </source>
</evidence>
<dbReference type="InterPro" id="IPR039425">
    <property type="entry name" value="RNA_pol_sigma-70-like"/>
</dbReference>
<dbReference type="InterPro" id="IPR014284">
    <property type="entry name" value="RNA_pol_sigma-70_dom"/>
</dbReference>
<name>A0A9D1GQM6_9BACT</name>
<sequence>MTAGEFKEKYLPLGEPLYRVAFYMLESGADAEDAVQDLFVRLWSSRDSLDSVRNPKAYCITMLRNICIDRMRAAAASGRTEEMDENIAADGSADTDVISRERMLCIMKAAGELSEGEREVLKMRVLDGMSYGEISSLTGRSGLTLRVQLSNARRKIRKAISL</sequence>
<evidence type="ECO:0000256" key="5">
    <source>
        <dbReference type="ARBA" id="ARBA00023163"/>
    </source>
</evidence>
<dbReference type="PANTHER" id="PTHR43133:SF8">
    <property type="entry name" value="RNA POLYMERASE SIGMA FACTOR HI_1459-RELATED"/>
    <property type="match status" value="1"/>
</dbReference>
<dbReference type="AlphaFoldDB" id="A0A9D1GQM6"/>
<reference evidence="8" key="2">
    <citation type="journal article" date="2021" name="PeerJ">
        <title>Extensive microbial diversity within the chicken gut microbiome revealed by metagenomics and culture.</title>
        <authorList>
            <person name="Gilroy R."/>
            <person name="Ravi A."/>
            <person name="Getino M."/>
            <person name="Pursley I."/>
            <person name="Horton D.L."/>
            <person name="Alikhan N.F."/>
            <person name="Baker D."/>
            <person name="Gharbi K."/>
            <person name="Hall N."/>
            <person name="Watson M."/>
            <person name="Adriaenssens E.M."/>
            <person name="Foster-Nyarko E."/>
            <person name="Jarju S."/>
            <person name="Secka A."/>
            <person name="Antonio M."/>
            <person name="Oren A."/>
            <person name="Chaudhuri R.R."/>
            <person name="La Ragione R."/>
            <person name="Hildebrand F."/>
            <person name="Pallen M.J."/>
        </authorList>
    </citation>
    <scope>NUCLEOTIDE SEQUENCE</scope>
    <source>
        <strain evidence="8">ChiHecec2B26-709</strain>
    </source>
</reference>
<dbReference type="SUPFAM" id="SSF88659">
    <property type="entry name" value="Sigma3 and sigma4 domains of RNA polymerase sigma factors"/>
    <property type="match status" value="1"/>
</dbReference>
<evidence type="ECO:0000313" key="8">
    <source>
        <dbReference type="EMBL" id="HIT47667.1"/>
    </source>
</evidence>
<dbReference type="InterPro" id="IPR007627">
    <property type="entry name" value="RNA_pol_sigma70_r2"/>
</dbReference>
<dbReference type="SUPFAM" id="SSF88946">
    <property type="entry name" value="Sigma2 domain of RNA polymerase sigma factors"/>
    <property type="match status" value="1"/>
</dbReference>
<accession>A0A9D1GQM6</accession>
<dbReference type="GO" id="GO:0016987">
    <property type="term" value="F:sigma factor activity"/>
    <property type="evidence" value="ECO:0007669"/>
    <property type="project" value="UniProtKB-KW"/>
</dbReference>
<dbReference type="GO" id="GO:0003677">
    <property type="term" value="F:DNA binding"/>
    <property type="evidence" value="ECO:0007669"/>
    <property type="project" value="UniProtKB-KW"/>
</dbReference>
<dbReference type="PANTHER" id="PTHR43133">
    <property type="entry name" value="RNA POLYMERASE ECF-TYPE SIGMA FACTO"/>
    <property type="match status" value="1"/>
</dbReference>
<dbReference type="EMBL" id="DVLC01000133">
    <property type="protein sequence ID" value="HIT47667.1"/>
    <property type="molecule type" value="Genomic_DNA"/>
</dbReference>
<evidence type="ECO:0000259" key="7">
    <source>
        <dbReference type="Pfam" id="PF08281"/>
    </source>
</evidence>
<dbReference type="Pfam" id="PF08281">
    <property type="entry name" value="Sigma70_r4_2"/>
    <property type="match status" value="1"/>
</dbReference>
<evidence type="ECO:0000259" key="6">
    <source>
        <dbReference type="Pfam" id="PF04542"/>
    </source>
</evidence>
<comment type="caution">
    <text evidence="8">The sequence shown here is derived from an EMBL/GenBank/DDBJ whole genome shotgun (WGS) entry which is preliminary data.</text>
</comment>
<dbReference type="Proteomes" id="UP000886881">
    <property type="component" value="Unassembled WGS sequence"/>
</dbReference>